<feature type="binding site" evidence="13 14">
    <location>
        <position position="185"/>
    </location>
    <ligand>
        <name>[2Fe-2S] cluster</name>
        <dbReference type="ChEBI" id="CHEBI:190135"/>
    </ligand>
</feature>
<comment type="cofactor">
    <cofactor evidence="13">
        <name>[2Fe-2S] cluster</name>
        <dbReference type="ChEBI" id="CHEBI:190135"/>
    </cofactor>
    <text evidence="13">Binds 1 [2Fe-2S] cluster. The cluster is coordinated with 3 cysteines and 1 arginine.</text>
</comment>
<dbReference type="FunFam" id="3.20.20.70:FF:000011">
    <property type="entry name" value="Biotin synthase"/>
    <property type="match status" value="1"/>
</dbReference>
<evidence type="ECO:0000256" key="3">
    <source>
        <dbReference type="ARBA" id="ARBA00012236"/>
    </source>
</evidence>
<dbReference type="SMART" id="SM00876">
    <property type="entry name" value="BATS"/>
    <property type="match status" value="1"/>
</dbReference>
<dbReference type="PANTHER" id="PTHR22976">
    <property type="entry name" value="BIOTIN SYNTHASE"/>
    <property type="match status" value="1"/>
</dbReference>
<reference evidence="16" key="1">
    <citation type="submission" date="2023-02" db="EMBL/GenBank/DDBJ databases">
        <title>Host association and intracellularity evolved multiple times independently in the Rickettsiales.</title>
        <authorList>
            <person name="Castelli M."/>
            <person name="Nardi T."/>
            <person name="Gammuto L."/>
            <person name="Bellinzona G."/>
            <person name="Sabaneyeva E."/>
            <person name="Potekhin A."/>
            <person name="Serra V."/>
            <person name="Petroni G."/>
            <person name="Sassera D."/>
        </authorList>
    </citation>
    <scope>NUCLEOTIDE SEQUENCE</scope>
    <source>
        <strain evidence="16">USBL-36I1</strain>
    </source>
</reference>
<evidence type="ECO:0000256" key="9">
    <source>
        <dbReference type="ARBA" id="ARBA00022756"/>
    </source>
</evidence>
<evidence type="ECO:0000256" key="1">
    <source>
        <dbReference type="ARBA" id="ARBA00004942"/>
    </source>
</evidence>
<comment type="cofactor">
    <cofactor evidence="13 14">
        <name>[4Fe-4S] cluster</name>
        <dbReference type="ChEBI" id="CHEBI:49883"/>
    </cofactor>
    <text evidence="13 14">Binds 1 [4Fe-4S] cluster. The cluster is coordinated with 3 cysteines and an exchangeable S-adenosyl-L-methionine.</text>
</comment>
<dbReference type="SUPFAM" id="SSF102114">
    <property type="entry name" value="Radical SAM enzymes"/>
    <property type="match status" value="1"/>
</dbReference>
<keyword evidence="6 13" id="KW-0949">S-adenosyl-L-methionine</keyword>
<feature type="binding site" evidence="13 14">
    <location>
        <position position="125"/>
    </location>
    <ligand>
        <name>[2Fe-2S] cluster</name>
        <dbReference type="ChEBI" id="CHEBI:190135"/>
    </ligand>
</feature>
<evidence type="ECO:0000256" key="12">
    <source>
        <dbReference type="ARBA" id="ARBA00051157"/>
    </source>
</evidence>
<dbReference type="CDD" id="cd01335">
    <property type="entry name" value="Radical_SAM"/>
    <property type="match status" value="1"/>
</dbReference>
<accession>A0AAE4VMI4</accession>
<keyword evidence="17" id="KW-1185">Reference proteome</keyword>
<evidence type="ECO:0000256" key="6">
    <source>
        <dbReference type="ARBA" id="ARBA00022691"/>
    </source>
</evidence>
<dbReference type="GO" id="GO:0005506">
    <property type="term" value="F:iron ion binding"/>
    <property type="evidence" value="ECO:0007669"/>
    <property type="project" value="UniProtKB-UniRule"/>
</dbReference>
<evidence type="ECO:0000313" key="17">
    <source>
        <dbReference type="Proteomes" id="UP001289135"/>
    </source>
</evidence>
<dbReference type="HAMAP" id="MF_01694">
    <property type="entry name" value="BioB"/>
    <property type="match status" value="1"/>
</dbReference>
<comment type="similarity">
    <text evidence="2 13">Belongs to the radical SAM superfamily. Biotin synthase family.</text>
</comment>
<dbReference type="InterPro" id="IPR010722">
    <property type="entry name" value="BATS_dom"/>
</dbReference>
<evidence type="ECO:0000256" key="2">
    <source>
        <dbReference type="ARBA" id="ARBA00010765"/>
    </source>
</evidence>
<dbReference type="InterPro" id="IPR006638">
    <property type="entry name" value="Elp3/MiaA/NifB-like_rSAM"/>
</dbReference>
<dbReference type="PANTHER" id="PTHR22976:SF2">
    <property type="entry name" value="BIOTIN SYNTHASE, MITOCHONDRIAL"/>
    <property type="match status" value="1"/>
</dbReference>
<evidence type="ECO:0000259" key="15">
    <source>
        <dbReference type="PROSITE" id="PS51918"/>
    </source>
</evidence>
<evidence type="ECO:0000256" key="13">
    <source>
        <dbReference type="HAMAP-Rule" id="MF_01694"/>
    </source>
</evidence>
<dbReference type="InterPro" id="IPR013785">
    <property type="entry name" value="Aldolase_TIM"/>
</dbReference>
<evidence type="ECO:0000256" key="4">
    <source>
        <dbReference type="ARBA" id="ARBA00022485"/>
    </source>
</evidence>
<comment type="caution">
    <text evidence="16">The sequence shown here is derived from an EMBL/GenBank/DDBJ whole genome shotgun (WGS) entry which is preliminary data.</text>
</comment>
<dbReference type="SFLD" id="SFLDS00029">
    <property type="entry name" value="Radical_SAM"/>
    <property type="match status" value="1"/>
</dbReference>
<dbReference type="InterPro" id="IPR007197">
    <property type="entry name" value="rSAM"/>
</dbReference>
<comment type="cofactor">
    <cofactor evidence="14">
        <name>[2Fe-2S] cluster</name>
        <dbReference type="ChEBI" id="CHEBI:190135"/>
    </cofactor>
    <text evidence="14">Binds 1 [2Fe-2S] cluster. The cluster is coordinated with 3 cysteines and 1 arginine.</text>
</comment>
<dbReference type="GO" id="GO:0051539">
    <property type="term" value="F:4 iron, 4 sulfur cluster binding"/>
    <property type="evidence" value="ECO:0007669"/>
    <property type="project" value="UniProtKB-KW"/>
</dbReference>
<keyword evidence="11 13" id="KW-0411">Iron-sulfur</keyword>
<dbReference type="EMBL" id="JARGYU010000003">
    <property type="protein sequence ID" value="MDZ5761589.1"/>
    <property type="molecule type" value="Genomic_DNA"/>
</dbReference>
<name>A0AAE4VMI4_9RICK</name>
<keyword evidence="5 13" id="KW-0808">Transferase</keyword>
<keyword evidence="4 13" id="KW-0004">4Fe-4S</keyword>
<dbReference type="EC" id="2.8.1.6" evidence="3 13"/>
<dbReference type="Pfam" id="PF06968">
    <property type="entry name" value="BATS"/>
    <property type="match status" value="1"/>
</dbReference>
<evidence type="ECO:0000313" key="16">
    <source>
        <dbReference type="EMBL" id="MDZ5761589.1"/>
    </source>
</evidence>
<evidence type="ECO:0000256" key="11">
    <source>
        <dbReference type="ARBA" id="ARBA00023014"/>
    </source>
</evidence>
<dbReference type="InterPro" id="IPR024177">
    <property type="entry name" value="Biotin_synthase"/>
</dbReference>
<organism evidence="16 17">
    <name type="scientific">Lyticum sinuosum</name>
    <dbReference type="NCBI Taxonomy" id="1332059"/>
    <lineage>
        <taxon>Bacteria</taxon>
        <taxon>Pseudomonadati</taxon>
        <taxon>Pseudomonadota</taxon>
        <taxon>Alphaproteobacteria</taxon>
        <taxon>Rickettsiales</taxon>
        <taxon>Lyticum</taxon>
    </lineage>
</organism>
<sequence length="326" mass="36906">MTKWSVEEAKNIFDLPFNDIMHKAQTIHRKSFNPDHLQVSTLLNIKTGGCPENCSYCPQSAHYKTNLEKTRLMEIDEVVKAALHAKEVGATRFCLGAAWRSPNKKDLDIVCEMITEIKKIGLETCVTLGMLNDNQAEQLKEVGLDFYNHNIDTSDDFYEKIITTRTFQDRINTIENVRKAGIKVCCGGIIGMGETNQDRIKMLVILANLDIQPESVPINKLIKIPGTPLANQENVDSFDFIKTIALCRIMLPNSFIRLSAGRQNMSDEMQALCFLAGANSIFYGEKLLTAENSMPDRDINLFKRLGLKFLQLNNNDSMINFFNEKK</sequence>
<dbReference type="SFLD" id="SFLDG01060">
    <property type="entry name" value="BATS_domain_containing"/>
    <property type="match status" value="1"/>
</dbReference>
<dbReference type="GO" id="GO:0004076">
    <property type="term" value="F:biotin synthase activity"/>
    <property type="evidence" value="ECO:0007669"/>
    <property type="project" value="UniProtKB-UniRule"/>
</dbReference>
<keyword evidence="9 13" id="KW-0093">Biotin biosynthesis</keyword>
<proteinExistence type="inferred from homology"/>
<evidence type="ECO:0000256" key="8">
    <source>
        <dbReference type="ARBA" id="ARBA00022723"/>
    </source>
</evidence>
<gene>
    <name evidence="13" type="primary">bioB</name>
    <name evidence="16" type="ORF">Lyticum_00775</name>
</gene>
<keyword evidence="7 13" id="KW-0001">2Fe-2S</keyword>
<dbReference type="PROSITE" id="PS51918">
    <property type="entry name" value="RADICAL_SAM"/>
    <property type="match status" value="1"/>
</dbReference>
<dbReference type="AlphaFoldDB" id="A0AAE4VMI4"/>
<dbReference type="SMART" id="SM00729">
    <property type="entry name" value="Elp3"/>
    <property type="match status" value="1"/>
</dbReference>
<evidence type="ECO:0000256" key="7">
    <source>
        <dbReference type="ARBA" id="ARBA00022714"/>
    </source>
</evidence>
<protein>
    <recommendedName>
        <fullName evidence="3 13">Biotin synthase</fullName>
        <ecNumber evidence="3 13">2.8.1.6</ecNumber>
    </recommendedName>
</protein>
<evidence type="ECO:0000256" key="14">
    <source>
        <dbReference type="PIRSR" id="PIRSR001619-1"/>
    </source>
</evidence>
<feature type="binding site" evidence="13 14">
    <location>
        <position position="54"/>
    </location>
    <ligand>
        <name>[4Fe-4S] cluster</name>
        <dbReference type="ChEBI" id="CHEBI:49883"/>
        <note>4Fe-4S-S-AdoMet</note>
    </ligand>
</feature>
<dbReference type="SFLD" id="SFLDG01278">
    <property type="entry name" value="biotin_synthase_like"/>
    <property type="match status" value="1"/>
</dbReference>
<dbReference type="Pfam" id="PF04055">
    <property type="entry name" value="Radical_SAM"/>
    <property type="match status" value="1"/>
</dbReference>
<keyword evidence="10 13" id="KW-0408">Iron</keyword>
<feature type="binding site" evidence="13 14">
    <location>
        <position position="50"/>
    </location>
    <ligand>
        <name>[4Fe-4S] cluster</name>
        <dbReference type="ChEBI" id="CHEBI:49883"/>
        <note>4Fe-4S-S-AdoMet</note>
    </ligand>
</feature>
<dbReference type="GO" id="GO:0051537">
    <property type="term" value="F:2 iron, 2 sulfur cluster binding"/>
    <property type="evidence" value="ECO:0007669"/>
    <property type="project" value="UniProtKB-KW"/>
</dbReference>
<dbReference type="InterPro" id="IPR058240">
    <property type="entry name" value="rSAM_sf"/>
</dbReference>
<dbReference type="Gene3D" id="3.20.20.70">
    <property type="entry name" value="Aldolase class I"/>
    <property type="match status" value="1"/>
</dbReference>
<dbReference type="NCBIfam" id="TIGR00433">
    <property type="entry name" value="bioB"/>
    <property type="match status" value="1"/>
</dbReference>
<dbReference type="Proteomes" id="UP001289135">
    <property type="component" value="Unassembled WGS sequence"/>
</dbReference>
<comment type="subunit">
    <text evidence="13">Homodimer.</text>
</comment>
<feature type="binding site" evidence="13 14">
    <location>
        <position position="94"/>
    </location>
    <ligand>
        <name>[2Fe-2S] cluster</name>
        <dbReference type="ChEBI" id="CHEBI:190135"/>
    </ligand>
</feature>
<feature type="binding site" evidence="13 14">
    <location>
        <position position="57"/>
    </location>
    <ligand>
        <name>[4Fe-4S] cluster</name>
        <dbReference type="ChEBI" id="CHEBI:49883"/>
        <note>4Fe-4S-S-AdoMet</note>
    </ligand>
</feature>
<feature type="binding site" evidence="13 14">
    <location>
        <position position="257"/>
    </location>
    <ligand>
        <name>[2Fe-2S] cluster</name>
        <dbReference type="ChEBI" id="CHEBI:190135"/>
    </ligand>
</feature>
<feature type="domain" description="Radical SAM core" evidence="15">
    <location>
        <begin position="35"/>
        <end position="262"/>
    </location>
</feature>
<comment type="pathway">
    <text evidence="1 13">Cofactor biosynthesis; biotin biosynthesis; biotin from 7,8-diaminononanoate: step 2/2.</text>
</comment>
<keyword evidence="8 13" id="KW-0479">Metal-binding</keyword>
<dbReference type="GO" id="GO:0009102">
    <property type="term" value="P:biotin biosynthetic process"/>
    <property type="evidence" value="ECO:0007669"/>
    <property type="project" value="UniProtKB-UniRule"/>
</dbReference>
<comment type="catalytic activity">
    <reaction evidence="12 13">
        <text>(4R,5S)-dethiobiotin + (sulfur carrier)-SH + 2 reduced [2Fe-2S]-[ferredoxin] + 2 S-adenosyl-L-methionine = (sulfur carrier)-H + biotin + 2 5'-deoxyadenosine + 2 L-methionine + 2 oxidized [2Fe-2S]-[ferredoxin]</text>
        <dbReference type="Rhea" id="RHEA:22060"/>
        <dbReference type="Rhea" id="RHEA-COMP:10000"/>
        <dbReference type="Rhea" id="RHEA-COMP:10001"/>
        <dbReference type="Rhea" id="RHEA-COMP:14737"/>
        <dbReference type="Rhea" id="RHEA-COMP:14739"/>
        <dbReference type="ChEBI" id="CHEBI:17319"/>
        <dbReference type="ChEBI" id="CHEBI:29917"/>
        <dbReference type="ChEBI" id="CHEBI:33737"/>
        <dbReference type="ChEBI" id="CHEBI:33738"/>
        <dbReference type="ChEBI" id="CHEBI:57586"/>
        <dbReference type="ChEBI" id="CHEBI:57844"/>
        <dbReference type="ChEBI" id="CHEBI:59789"/>
        <dbReference type="ChEBI" id="CHEBI:64428"/>
        <dbReference type="ChEBI" id="CHEBI:149473"/>
        <dbReference type="EC" id="2.8.1.6"/>
    </reaction>
</comment>
<dbReference type="PIRSF" id="PIRSF001619">
    <property type="entry name" value="Biotin_synth"/>
    <property type="match status" value="1"/>
</dbReference>
<evidence type="ECO:0000256" key="5">
    <source>
        <dbReference type="ARBA" id="ARBA00022679"/>
    </source>
</evidence>
<comment type="function">
    <text evidence="13">Catalyzes the conversion of dethiobiotin (DTB) to biotin by the insertion of a sulfur atom into dethiobiotin via a radical-based mechanism.</text>
</comment>
<dbReference type="SFLD" id="SFLDF00272">
    <property type="entry name" value="biotin_synthase"/>
    <property type="match status" value="1"/>
</dbReference>
<evidence type="ECO:0000256" key="10">
    <source>
        <dbReference type="ARBA" id="ARBA00023004"/>
    </source>
</evidence>
<dbReference type="InterPro" id="IPR002684">
    <property type="entry name" value="Biotin_synth/BioAB"/>
</dbReference>